<sequence length="118" mass="12435">MGLKVFDPAEYITSDEAAVAYINEALAENDAALLASALGDVARARGMTEIAKGAGIARESLYKALRQNSQPRMETIGRVLTALGLRLVVEPIVEPATALAKKKKTSKTKAVPAKARAA</sequence>
<dbReference type="EMBL" id="WWCX01000044">
    <property type="protein sequence ID" value="MYM96407.1"/>
    <property type="molecule type" value="Genomic_DNA"/>
</dbReference>
<dbReference type="PANTHER" id="PTHR40275">
    <property type="entry name" value="SSL7038 PROTEIN"/>
    <property type="match status" value="1"/>
</dbReference>
<reference evidence="1" key="1">
    <citation type="submission" date="2019-12" db="EMBL/GenBank/DDBJ databases">
        <title>Novel species isolated from a subtropical stream in China.</title>
        <authorList>
            <person name="Lu H."/>
        </authorList>
    </citation>
    <scope>NUCLEOTIDE SEQUENCE [LARGE SCALE GENOMIC DNA]</scope>
    <source>
        <strain evidence="1">FT81W</strain>
    </source>
</reference>
<evidence type="ECO:0000313" key="1">
    <source>
        <dbReference type="EMBL" id="MYM96407.1"/>
    </source>
</evidence>
<dbReference type="InterPro" id="IPR014057">
    <property type="entry name" value="HI1420"/>
</dbReference>
<gene>
    <name evidence="1" type="ORF">GTP90_21300</name>
</gene>
<dbReference type="NCBIfam" id="TIGR02684">
    <property type="entry name" value="dnstrm_HI1420"/>
    <property type="match status" value="1"/>
</dbReference>
<accession>A0A845GUQ9</accession>
<dbReference type="Pfam" id="PF21716">
    <property type="entry name" value="dnstrm_HI1420"/>
    <property type="match status" value="1"/>
</dbReference>
<proteinExistence type="predicted"/>
<dbReference type="AlphaFoldDB" id="A0A845GUQ9"/>
<evidence type="ECO:0000313" key="2">
    <source>
        <dbReference type="Proteomes" id="UP000447355"/>
    </source>
</evidence>
<name>A0A845GUQ9_9BURK</name>
<dbReference type="PANTHER" id="PTHR40275:SF1">
    <property type="entry name" value="SSL7038 PROTEIN"/>
    <property type="match status" value="1"/>
</dbReference>
<protein>
    <submittedName>
        <fullName evidence="1">Putative addiction module antidote protein</fullName>
    </submittedName>
</protein>
<dbReference type="InterPro" id="IPR010982">
    <property type="entry name" value="Lambda_DNA-bd_dom_sf"/>
</dbReference>
<dbReference type="GO" id="GO:0003677">
    <property type="term" value="F:DNA binding"/>
    <property type="evidence" value="ECO:0007669"/>
    <property type="project" value="InterPro"/>
</dbReference>
<organism evidence="1 2">
    <name type="scientific">Duganella vulcania</name>
    <dbReference type="NCBI Taxonomy" id="2692166"/>
    <lineage>
        <taxon>Bacteria</taxon>
        <taxon>Pseudomonadati</taxon>
        <taxon>Pseudomonadota</taxon>
        <taxon>Betaproteobacteria</taxon>
        <taxon>Burkholderiales</taxon>
        <taxon>Oxalobacteraceae</taxon>
        <taxon>Telluria group</taxon>
        <taxon>Duganella</taxon>
    </lineage>
</organism>
<dbReference type="Proteomes" id="UP000447355">
    <property type="component" value="Unassembled WGS sequence"/>
</dbReference>
<dbReference type="SUPFAM" id="SSF47413">
    <property type="entry name" value="lambda repressor-like DNA-binding domains"/>
    <property type="match status" value="1"/>
</dbReference>
<comment type="caution">
    <text evidence="1">The sequence shown here is derived from an EMBL/GenBank/DDBJ whole genome shotgun (WGS) entry which is preliminary data.</text>
</comment>